<keyword evidence="1" id="KW-0472">Membrane</keyword>
<gene>
    <name evidence="5" type="ORF">CHK_0353</name>
</gene>
<protein>
    <submittedName>
        <fullName evidence="5">Cell surface protein</fullName>
    </submittedName>
</protein>
<evidence type="ECO:0000313" key="5">
    <source>
        <dbReference type="EMBL" id="KKI52245.1"/>
    </source>
</evidence>
<evidence type="ECO:0000259" key="3">
    <source>
        <dbReference type="Pfam" id="PF06030"/>
    </source>
</evidence>
<dbReference type="RefSeq" id="WP_046442269.1">
    <property type="nucleotide sequence ID" value="NZ_SMCZ01000007.1"/>
</dbReference>
<evidence type="ECO:0000313" key="6">
    <source>
        <dbReference type="Proteomes" id="UP000034076"/>
    </source>
</evidence>
<dbReference type="AlphaFoldDB" id="A0A0M2NPV2"/>
<evidence type="ECO:0000256" key="1">
    <source>
        <dbReference type="SAM" id="Phobius"/>
    </source>
</evidence>
<reference evidence="5 6" key="1">
    <citation type="submission" date="2015-04" db="EMBL/GenBank/DDBJ databases">
        <title>Draft genome sequence of bacteremic isolate Catabacter hongkongensis type strain HKU16T.</title>
        <authorList>
            <person name="Lau S.K."/>
            <person name="Teng J.L."/>
            <person name="Huang Y."/>
            <person name="Curreem S.O."/>
            <person name="Tsui S.K."/>
            <person name="Woo P.C."/>
        </authorList>
    </citation>
    <scope>NUCLEOTIDE SEQUENCE [LARGE SCALE GENOMIC DNA]</scope>
    <source>
        <strain evidence="5 6">HKU16</strain>
    </source>
</reference>
<feature type="domain" description="WxL Interacting Protein host binding" evidence="4">
    <location>
        <begin position="171"/>
        <end position="303"/>
    </location>
</feature>
<evidence type="ECO:0000259" key="4">
    <source>
        <dbReference type="Pfam" id="PF11797"/>
    </source>
</evidence>
<feature type="chain" id="PRO_5039683676" evidence="2">
    <location>
        <begin position="24"/>
        <end position="361"/>
    </location>
</feature>
<sequence>MKTKGKKTFFAVMLILCMLIPMATGYAVDATEGVGFSVRAVLPENQVNSQVSYFDLHMAPERKQDLTVEIYNKEAKEIKVKVSVVSASTNGNGIIDYKTPGIKDKTLKIPFSEIAKVQEEIVIVPAEKTAHTVISVTMPKEEYDGVVLGGIVVTQIKDEEEAKKDEMQAAQGVTIRNEYSYVLGVKLTETDSEVLPEFEPVIAQPELIQYRVGVVHYIRNKEAAIAKNVTLGIKIYSERENKIILTEPEKRIDMAPNSVIPYGVLWGRDIAPGNYISYVSMEQDGRTWNFEMPFEVTAQQSLEISQNSLEEKQGIPWWAVLLIILVIILIIIILILLLIVKRKKGKETLTSVNDTRMGRRK</sequence>
<dbReference type="InterPro" id="IPR010317">
    <property type="entry name" value="WxLIP_PGBD"/>
</dbReference>
<feature type="transmembrane region" description="Helical" evidence="1">
    <location>
        <begin position="315"/>
        <end position="340"/>
    </location>
</feature>
<dbReference type="InterPro" id="IPR021759">
    <property type="entry name" value="WxLIP_HBD"/>
</dbReference>
<organism evidence="5 6">
    <name type="scientific">Christensenella hongkongensis</name>
    <dbReference type="NCBI Taxonomy" id="270498"/>
    <lineage>
        <taxon>Bacteria</taxon>
        <taxon>Bacillati</taxon>
        <taxon>Bacillota</taxon>
        <taxon>Clostridia</taxon>
        <taxon>Christensenellales</taxon>
        <taxon>Christensenellaceae</taxon>
        <taxon>Christensenella</taxon>
    </lineage>
</organism>
<proteinExistence type="predicted"/>
<keyword evidence="2" id="KW-0732">Signal</keyword>
<dbReference type="Proteomes" id="UP000034076">
    <property type="component" value="Unassembled WGS sequence"/>
</dbReference>
<keyword evidence="1" id="KW-0812">Transmembrane</keyword>
<keyword evidence="1" id="KW-1133">Transmembrane helix</keyword>
<name>A0A0M2NPV2_9FIRM</name>
<keyword evidence="6" id="KW-1185">Reference proteome</keyword>
<dbReference type="Pfam" id="PF06030">
    <property type="entry name" value="WxLIP_PGBD"/>
    <property type="match status" value="1"/>
</dbReference>
<dbReference type="EMBL" id="LAYJ01000033">
    <property type="protein sequence ID" value="KKI52245.1"/>
    <property type="molecule type" value="Genomic_DNA"/>
</dbReference>
<evidence type="ECO:0000256" key="2">
    <source>
        <dbReference type="SAM" id="SignalP"/>
    </source>
</evidence>
<feature type="signal peptide" evidence="2">
    <location>
        <begin position="1"/>
        <end position="23"/>
    </location>
</feature>
<feature type="domain" description="WxL Interacting Protein peptidoglycan binding" evidence="3">
    <location>
        <begin position="36"/>
        <end position="154"/>
    </location>
</feature>
<dbReference type="STRING" id="270498.CHK_0353"/>
<dbReference type="Pfam" id="PF11797">
    <property type="entry name" value="WxLIP_HBD"/>
    <property type="match status" value="1"/>
</dbReference>
<accession>A0A0M2NPV2</accession>
<comment type="caution">
    <text evidence="5">The sequence shown here is derived from an EMBL/GenBank/DDBJ whole genome shotgun (WGS) entry which is preliminary data.</text>
</comment>